<reference evidence="1 2" key="1">
    <citation type="journal article" date="2014" name="Nat. Commun.">
        <title>Klebsormidium flaccidum genome reveals primary factors for plant terrestrial adaptation.</title>
        <authorList>
            <person name="Hori K."/>
            <person name="Maruyama F."/>
            <person name="Fujisawa T."/>
            <person name="Togashi T."/>
            <person name="Yamamoto N."/>
            <person name="Seo M."/>
            <person name="Sato S."/>
            <person name="Yamada T."/>
            <person name="Mori H."/>
            <person name="Tajima N."/>
            <person name="Moriyama T."/>
            <person name="Ikeuchi M."/>
            <person name="Watanabe M."/>
            <person name="Wada H."/>
            <person name="Kobayashi K."/>
            <person name="Saito M."/>
            <person name="Masuda T."/>
            <person name="Sasaki-Sekimoto Y."/>
            <person name="Mashiguchi K."/>
            <person name="Awai K."/>
            <person name="Shimojima M."/>
            <person name="Masuda S."/>
            <person name="Iwai M."/>
            <person name="Nobusawa T."/>
            <person name="Narise T."/>
            <person name="Kondo S."/>
            <person name="Saito H."/>
            <person name="Sato R."/>
            <person name="Murakawa M."/>
            <person name="Ihara Y."/>
            <person name="Oshima-Yamada Y."/>
            <person name="Ohtaka K."/>
            <person name="Satoh M."/>
            <person name="Sonobe K."/>
            <person name="Ishii M."/>
            <person name="Ohtani R."/>
            <person name="Kanamori-Sato M."/>
            <person name="Honoki R."/>
            <person name="Miyazaki D."/>
            <person name="Mochizuki H."/>
            <person name="Umetsu J."/>
            <person name="Higashi K."/>
            <person name="Shibata D."/>
            <person name="Kamiya Y."/>
            <person name="Sato N."/>
            <person name="Nakamura Y."/>
            <person name="Tabata S."/>
            <person name="Ida S."/>
            <person name="Kurokawa K."/>
            <person name="Ohta H."/>
        </authorList>
    </citation>
    <scope>NUCLEOTIDE SEQUENCE [LARGE SCALE GENOMIC DNA]</scope>
    <source>
        <strain evidence="1 2">NIES-2285</strain>
    </source>
</reference>
<evidence type="ECO:0000313" key="2">
    <source>
        <dbReference type="Proteomes" id="UP000054558"/>
    </source>
</evidence>
<gene>
    <name evidence="1" type="ORF">KFL_000580340</name>
</gene>
<evidence type="ECO:0000313" key="1">
    <source>
        <dbReference type="EMBL" id="GAQ80639.1"/>
    </source>
</evidence>
<dbReference type="Proteomes" id="UP000054558">
    <property type="component" value="Unassembled WGS sequence"/>
</dbReference>
<name>A0A1Y1HTY1_KLENI</name>
<dbReference type="AlphaFoldDB" id="A0A1Y1HTY1"/>
<dbReference type="EMBL" id="DF237007">
    <property type="protein sequence ID" value="GAQ80639.1"/>
    <property type="molecule type" value="Genomic_DNA"/>
</dbReference>
<proteinExistence type="predicted"/>
<keyword evidence="2" id="KW-1185">Reference proteome</keyword>
<sequence>MVLPAQTSCEHLGKVDRGQAAGLGFGSRGRASSAVPGRRRKVVNAAVNEGGGGGNSDDVVRAIQKALTHEIGKVRSAIKEETARLEARAEGLEGEVRKIGKNMDDNFRVVKNIVISLEDHAGRTAESRLRERATDELWRSDSAKGRQKTFKTLDELIEQFIATPKVAEKKALLGPIRTSVIQSMEAEGAIEATVIDLLQEVKERYSKEVVPSAHLANKEMELGHLCELVGKTIGELYTSQIECPRWITNLLESFTTLGRNLNNSKDAALLDWEKGPGLAILIHSVVSSGLPGVKELTTLAGKEGERGGDNEKGAGSGRLEWRRQIEIDMVGCVEERGGGLGRWRQEKRKGVSFSWRKESFNSFCTRKASPSCSSGRQGGLLQRLSGTFTLKRMVPTGRRRSTAFTSRFASGSRL</sequence>
<organism evidence="1 2">
    <name type="scientific">Klebsormidium nitens</name>
    <name type="common">Green alga</name>
    <name type="synonym">Ulothrix nitens</name>
    <dbReference type="NCBI Taxonomy" id="105231"/>
    <lineage>
        <taxon>Eukaryota</taxon>
        <taxon>Viridiplantae</taxon>
        <taxon>Streptophyta</taxon>
        <taxon>Klebsormidiophyceae</taxon>
        <taxon>Klebsormidiales</taxon>
        <taxon>Klebsormidiaceae</taxon>
        <taxon>Klebsormidium</taxon>
    </lineage>
</organism>
<accession>A0A1Y1HTY1</accession>
<protein>
    <submittedName>
        <fullName evidence="1">Uncharacterized protein</fullName>
    </submittedName>
</protein>